<comment type="caution">
    <text evidence="1">The sequence shown here is derived from an EMBL/GenBank/DDBJ whole genome shotgun (WGS) entry which is preliminary data.</text>
</comment>
<sequence length="96" mass="11165">MTTLNWLQGSIRNILASCAYGIAEKTIQLEKKRVTDREYRMVEKENSFAKSLSDRVRFLLVLSILTQKVMQHRKKNMTSLPFVAEEDCLMNIVLDN</sequence>
<evidence type="ECO:0000313" key="1">
    <source>
        <dbReference type="EMBL" id="GBN79895.1"/>
    </source>
</evidence>
<reference evidence="1 2" key="1">
    <citation type="journal article" date="2019" name="Sci. Rep.">
        <title>Orb-weaving spider Araneus ventricosus genome elucidates the spidroin gene catalogue.</title>
        <authorList>
            <person name="Kono N."/>
            <person name="Nakamura H."/>
            <person name="Ohtoshi R."/>
            <person name="Moran D.A.P."/>
            <person name="Shinohara A."/>
            <person name="Yoshida Y."/>
            <person name="Fujiwara M."/>
            <person name="Mori M."/>
            <person name="Tomita M."/>
            <person name="Arakawa K."/>
        </authorList>
    </citation>
    <scope>NUCLEOTIDE SEQUENCE [LARGE SCALE GENOMIC DNA]</scope>
</reference>
<protein>
    <submittedName>
        <fullName evidence="1">Uncharacterized protein</fullName>
    </submittedName>
</protein>
<organism evidence="1 2">
    <name type="scientific">Araneus ventricosus</name>
    <name type="common">Orbweaver spider</name>
    <name type="synonym">Epeira ventricosa</name>
    <dbReference type="NCBI Taxonomy" id="182803"/>
    <lineage>
        <taxon>Eukaryota</taxon>
        <taxon>Metazoa</taxon>
        <taxon>Ecdysozoa</taxon>
        <taxon>Arthropoda</taxon>
        <taxon>Chelicerata</taxon>
        <taxon>Arachnida</taxon>
        <taxon>Araneae</taxon>
        <taxon>Araneomorphae</taxon>
        <taxon>Entelegynae</taxon>
        <taxon>Araneoidea</taxon>
        <taxon>Araneidae</taxon>
        <taxon>Araneus</taxon>
    </lineage>
</organism>
<name>A0A4Y2RY22_ARAVE</name>
<keyword evidence="2" id="KW-1185">Reference proteome</keyword>
<dbReference type="Proteomes" id="UP000499080">
    <property type="component" value="Unassembled WGS sequence"/>
</dbReference>
<proteinExistence type="predicted"/>
<dbReference type="EMBL" id="BGPR01018696">
    <property type="protein sequence ID" value="GBN79895.1"/>
    <property type="molecule type" value="Genomic_DNA"/>
</dbReference>
<dbReference type="AlphaFoldDB" id="A0A4Y2RY22"/>
<evidence type="ECO:0000313" key="2">
    <source>
        <dbReference type="Proteomes" id="UP000499080"/>
    </source>
</evidence>
<gene>
    <name evidence="1" type="ORF">AVEN_8097_1</name>
</gene>
<accession>A0A4Y2RY22</accession>